<dbReference type="PANTHER" id="PTHR42696">
    <property type="entry name" value="ASPARTATE AMMONIA-LYASE"/>
    <property type="match status" value="1"/>
</dbReference>
<organism evidence="1">
    <name type="scientific">marine metagenome</name>
    <dbReference type="NCBI Taxonomy" id="408172"/>
    <lineage>
        <taxon>unclassified sequences</taxon>
        <taxon>metagenomes</taxon>
        <taxon>ecological metagenomes</taxon>
    </lineage>
</organism>
<dbReference type="GO" id="GO:0008797">
    <property type="term" value="F:aspartate ammonia-lyase activity"/>
    <property type="evidence" value="ECO:0007669"/>
    <property type="project" value="TreeGrafter"/>
</dbReference>
<dbReference type="InterPro" id="IPR008948">
    <property type="entry name" value="L-Aspartase-like"/>
</dbReference>
<sequence>MKFRKEFDSLGTVLVPQDKYWGASTQRSNKHFDIGDFLVRPIVIKSIAMIKKAAAIVHQKNGDIDKKISR</sequence>
<evidence type="ECO:0000313" key="1">
    <source>
        <dbReference type="EMBL" id="SVB26388.1"/>
    </source>
</evidence>
<feature type="non-terminal residue" evidence="1">
    <location>
        <position position="70"/>
    </location>
</feature>
<dbReference type="GO" id="GO:0005829">
    <property type="term" value="C:cytosol"/>
    <property type="evidence" value="ECO:0007669"/>
    <property type="project" value="TreeGrafter"/>
</dbReference>
<name>A0A382CJL6_9ZZZZ</name>
<dbReference type="PANTHER" id="PTHR42696:SF2">
    <property type="entry name" value="ASPARTATE AMMONIA-LYASE"/>
    <property type="match status" value="1"/>
</dbReference>
<reference evidence="1" key="1">
    <citation type="submission" date="2018-05" db="EMBL/GenBank/DDBJ databases">
        <authorList>
            <person name="Lanie J.A."/>
            <person name="Ng W.-L."/>
            <person name="Kazmierczak K.M."/>
            <person name="Andrzejewski T.M."/>
            <person name="Davidsen T.M."/>
            <person name="Wayne K.J."/>
            <person name="Tettelin H."/>
            <person name="Glass J.I."/>
            <person name="Rusch D."/>
            <person name="Podicherti R."/>
            <person name="Tsui H.-C.T."/>
            <person name="Winkler M.E."/>
        </authorList>
    </citation>
    <scope>NUCLEOTIDE SEQUENCE</scope>
</reference>
<dbReference type="GO" id="GO:0006531">
    <property type="term" value="P:aspartate metabolic process"/>
    <property type="evidence" value="ECO:0007669"/>
    <property type="project" value="TreeGrafter"/>
</dbReference>
<dbReference type="EMBL" id="UINC01034877">
    <property type="protein sequence ID" value="SVB26388.1"/>
    <property type="molecule type" value="Genomic_DNA"/>
</dbReference>
<dbReference type="InterPro" id="IPR051546">
    <property type="entry name" value="Aspartate_Ammonia-Lyase"/>
</dbReference>
<evidence type="ECO:0008006" key="2">
    <source>
        <dbReference type="Google" id="ProtNLM"/>
    </source>
</evidence>
<accession>A0A382CJL6</accession>
<dbReference type="SUPFAM" id="SSF48557">
    <property type="entry name" value="L-aspartase-like"/>
    <property type="match status" value="1"/>
</dbReference>
<dbReference type="AlphaFoldDB" id="A0A382CJL6"/>
<protein>
    <recommendedName>
        <fullName evidence="2">Fumarate lyase N-terminal domain-containing protein</fullName>
    </recommendedName>
</protein>
<gene>
    <name evidence="1" type="ORF">METZ01_LOCUS179242</name>
</gene>
<proteinExistence type="predicted"/>
<dbReference type="InterPro" id="IPR024083">
    <property type="entry name" value="Fumarase/histidase_N"/>
</dbReference>
<dbReference type="Gene3D" id="1.10.275.10">
    <property type="entry name" value="Fumarase/aspartase (N-terminal domain)"/>
    <property type="match status" value="1"/>
</dbReference>